<evidence type="ECO:0000256" key="1">
    <source>
        <dbReference type="SAM" id="MobiDB-lite"/>
    </source>
</evidence>
<dbReference type="Gramene" id="KOM37732">
    <property type="protein sequence ID" value="KOM37732"/>
    <property type="gene ID" value="LR48_Vigan03g111400"/>
</dbReference>
<evidence type="ECO:0000313" key="3">
    <source>
        <dbReference type="Proteomes" id="UP000053144"/>
    </source>
</evidence>
<organism evidence="2 3">
    <name type="scientific">Phaseolus angularis</name>
    <name type="common">Azuki bean</name>
    <name type="synonym">Vigna angularis</name>
    <dbReference type="NCBI Taxonomy" id="3914"/>
    <lineage>
        <taxon>Eukaryota</taxon>
        <taxon>Viridiplantae</taxon>
        <taxon>Streptophyta</taxon>
        <taxon>Embryophyta</taxon>
        <taxon>Tracheophyta</taxon>
        <taxon>Spermatophyta</taxon>
        <taxon>Magnoliopsida</taxon>
        <taxon>eudicotyledons</taxon>
        <taxon>Gunneridae</taxon>
        <taxon>Pentapetalae</taxon>
        <taxon>rosids</taxon>
        <taxon>fabids</taxon>
        <taxon>Fabales</taxon>
        <taxon>Fabaceae</taxon>
        <taxon>Papilionoideae</taxon>
        <taxon>50 kb inversion clade</taxon>
        <taxon>NPAAA clade</taxon>
        <taxon>indigoferoid/millettioid clade</taxon>
        <taxon>Phaseoleae</taxon>
        <taxon>Vigna</taxon>
    </lineage>
</organism>
<dbReference type="AlphaFoldDB" id="A0A0L9U4X8"/>
<evidence type="ECO:0000313" key="2">
    <source>
        <dbReference type="EMBL" id="KOM37732.1"/>
    </source>
</evidence>
<dbReference type="EMBL" id="CM003373">
    <property type="protein sequence ID" value="KOM37732.1"/>
    <property type="molecule type" value="Genomic_DNA"/>
</dbReference>
<dbReference type="Proteomes" id="UP000053144">
    <property type="component" value="Chromosome 3"/>
</dbReference>
<name>A0A0L9U4X8_PHAAN</name>
<proteinExistence type="predicted"/>
<reference evidence="3" key="1">
    <citation type="journal article" date="2015" name="Proc. Natl. Acad. Sci. U.S.A.">
        <title>Genome sequencing of adzuki bean (Vigna angularis) provides insight into high starch and low fat accumulation and domestication.</title>
        <authorList>
            <person name="Yang K."/>
            <person name="Tian Z."/>
            <person name="Chen C."/>
            <person name="Luo L."/>
            <person name="Zhao B."/>
            <person name="Wang Z."/>
            <person name="Yu L."/>
            <person name="Li Y."/>
            <person name="Sun Y."/>
            <person name="Li W."/>
            <person name="Chen Y."/>
            <person name="Li Y."/>
            <person name="Zhang Y."/>
            <person name="Ai D."/>
            <person name="Zhao J."/>
            <person name="Shang C."/>
            <person name="Ma Y."/>
            <person name="Wu B."/>
            <person name="Wang M."/>
            <person name="Gao L."/>
            <person name="Sun D."/>
            <person name="Zhang P."/>
            <person name="Guo F."/>
            <person name="Wang W."/>
            <person name="Li Y."/>
            <person name="Wang J."/>
            <person name="Varshney R.K."/>
            <person name="Wang J."/>
            <person name="Ling H.Q."/>
            <person name="Wan P."/>
        </authorList>
    </citation>
    <scope>NUCLEOTIDE SEQUENCE</scope>
    <source>
        <strain evidence="3">cv. Jingnong 6</strain>
    </source>
</reference>
<feature type="region of interest" description="Disordered" evidence="1">
    <location>
        <begin position="33"/>
        <end position="62"/>
    </location>
</feature>
<accession>A0A0L9U4X8</accession>
<gene>
    <name evidence="2" type="ORF">LR48_Vigan03g111400</name>
</gene>
<feature type="compositionally biased region" description="Low complexity" evidence="1">
    <location>
        <begin position="47"/>
        <end position="56"/>
    </location>
</feature>
<protein>
    <submittedName>
        <fullName evidence="2">Uncharacterized protein</fullName>
    </submittedName>
</protein>
<sequence length="127" mass="13897">MTTLAVGAVVGHGTRLPFSFFFSRDRNPLVREDVGRSSRKLSHASKPGSLLSVELSPPSPHRRHYRACRQRCLEPMALPKAGCTAPFFVFCETGPPSNLGHVVLPSTLRQPPPEVLLAPPLDPSRHP</sequence>